<dbReference type="SMART" id="SM00948">
    <property type="entry name" value="Proteasome_A_N"/>
    <property type="match status" value="1"/>
</dbReference>
<dbReference type="EMBL" id="AP011946">
    <property type="protein sequence ID" value="BAM39075.1"/>
    <property type="molecule type" value="Genomic_DNA"/>
</dbReference>
<dbReference type="VEuPathDB" id="PiroplasmaDB:TOT_010001272"/>
<dbReference type="InterPro" id="IPR033812">
    <property type="entry name" value="Proteasome_alpha_type_5"/>
</dbReference>
<evidence type="ECO:0000313" key="7">
    <source>
        <dbReference type="EMBL" id="BAM39075.1"/>
    </source>
</evidence>
<dbReference type="SUPFAM" id="SSF56235">
    <property type="entry name" value="N-terminal nucleophile aminohydrolases (Ntn hydrolases)"/>
    <property type="match status" value="1"/>
</dbReference>
<keyword evidence="1 5" id="KW-0963">Cytoplasm</keyword>
<accession>J4D5N5</accession>
<comment type="subunit">
    <text evidence="5">The 26S proteasome consists of a 20S proteasome core and two 19S regulatory subunits.</text>
</comment>
<dbReference type="KEGG" id="tot:TOT_010001272"/>
<keyword evidence="3 5" id="KW-0539">Nucleus</keyword>
<keyword evidence="2 4" id="KW-0647">Proteasome</keyword>
<dbReference type="STRING" id="869250.J4D5N5"/>
<dbReference type="GO" id="GO:0043161">
    <property type="term" value="P:proteasome-mediated ubiquitin-dependent protein catabolic process"/>
    <property type="evidence" value="ECO:0007669"/>
    <property type="project" value="InterPro"/>
</dbReference>
<dbReference type="GO" id="GO:0005737">
    <property type="term" value="C:cytoplasm"/>
    <property type="evidence" value="ECO:0007669"/>
    <property type="project" value="UniProtKB-SubCell"/>
</dbReference>
<dbReference type="NCBIfam" id="NF003075">
    <property type="entry name" value="PRK03996.1"/>
    <property type="match status" value="1"/>
</dbReference>
<dbReference type="PROSITE" id="PS51475">
    <property type="entry name" value="PROTEASOME_ALPHA_2"/>
    <property type="match status" value="1"/>
</dbReference>
<gene>
    <name evidence="7" type="ORF">TOT_010001272</name>
</gene>
<dbReference type="OMA" id="RSMIDHA"/>
<evidence type="ECO:0000256" key="5">
    <source>
        <dbReference type="RuleBase" id="RU000551"/>
    </source>
</evidence>
<evidence type="ECO:0000313" key="8">
    <source>
        <dbReference type="Proteomes" id="UP000003786"/>
    </source>
</evidence>
<dbReference type="AlphaFoldDB" id="J4D5N5"/>
<dbReference type="FunFam" id="3.60.20.10:FF:000054">
    <property type="entry name" value="Proteasome subunit alpha type"/>
    <property type="match status" value="1"/>
</dbReference>
<dbReference type="GO" id="GO:0019773">
    <property type="term" value="C:proteasome core complex, alpha-subunit complex"/>
    <property type="evidence" value="ECO:0007669"/>
    <property type="project" value="UniProtKB-UniRule"/>
</dbReference>
<protein>
    <recommendedName>
        <fullName evidence="5">Proteasome subunit alpha type</fullName>
    </recommendedName>
</protein>
<name>J4D5N5_THEOR</name>
<evidence type="ECO:0000259" key="6">
    <source>
        <dbReference type="PROSITE" id="PS00388"/>
    </source>
</evidence>
<evidence type="ECO:0000256" key="1">
    <source>
        <dbReference type="ARBA" id="ARBA00022490"/>
    </source>
</evidence>
<proteinExistence type="inferred from homology"/>
<dbReference type="InterPro" id="IPR000426">
    <property type="entry name" value="Proteasome_asu_N"/>
</dbReference>
<dbReference type="Pfam" id="PF10584">
    <property type="entry name" value="Proteasome_A_N"/>
    <property type="match status" value="1"/>
</dbReference>
<dbReference type="eggNOG" id="KOG0176">
    <property type="taxonomic scope" value="Eukaryota"/>
</dbReference>
<comment type="subcellular location">
    <subcellularLocation>
        <location evidence="5">Cytoplasm</location>
    </subcellularLocation>
    <subcellularLocation>
        <location evidence="5">Nucleus</location>
    </subcellularLocation>
</comment>
<reference evidence="7 8" key="1">
    <citation type="journal article" date="2012" name="MBio">
        <title>Comparative genome analysis of three eukaryotic parasites with differing abilities to transform leukocytes reveals key mediators of Theileria-induced leukocyte transformation.</title>
        <authorList>
            <person name="Hayashida K."/>
            <person name="Hara Y."/>
            <person name="Abe T."/>
            <person name="Yamasaki C."/>
            <person name="Toyoda A."/>
            <person name="Kosuge T."/>
            <person name="Suzuki Y."/>
            <person name="Sato Y."/>
            <person name="Kawashima S."/>
            <person name="Katayama T."/>
            <person name="Wakaguri H."/>
            <person name="Inoue N."/>
            <person name="Homma K."/>
            <person name="Tada-Umezaki M."/>
            <person name="Yagi Y."/>
            <person name="Fujii Y."/>
            <person name="Habara T."/>
            <person name="Kanehisa M."/>
            <person name="Watanabe H."/>
            <person name="Ito K."/>
            <person name="Gojobori T."/>
            <person name="Sugawara H."/>
            <person name="Imanishi T."/>
            <person name="Weir W."/>
            <person name="Gardner M."/>
            <person name="Pain A."/>
            <person name="Shiels B."/>
            <person name="Hattori M."/>
            <person name="Nene V."/>
            <person name="Sugimoto C."/>
        </authorList>
    </citation>
    <scope>NUCLEOTIDE SEQUENCE [LARGE SCALE GENOMIC DNA]</scope>
    <source>
        <strain evidence="7 8">Shintoku</strain>
    </source>
</reference>
<dbReference type="GeneID" id="20714071"/>
<dbReference type="RefSeq" id="XP_009689376.1">
    <property type="nucleotide sequence ID" value="XM_009691081.1"/>
</dbReference>
<dbReference type="Gene3D" id="3.60.20.10">
    <property type="entry name" value="Glutamine Phosphoribosylpyrophosphate, subunit 1, domain 1"/>
    <property type="match status" value="1"/>
</dbReference>
<sequence length="273" mass="30474">MKNKTQIKHPHDVVLKVIFILIKMFATRSEYDRGVNTFSPEGRLFQVEYALGAMKLGSTAIAVSTKDGVIFASERRATSPLLEFVSLEKIMEIDNHIACAMSGLIADAKTLVDHARSECVNHTFVYNEKMGIRSCVEAIADLALEFSDVFDTKKKKSMSRPFGVALLVGGIDSEGPVIWCVDPSGTIIKYKAAAIGSAQEGAESMLLQKYDENMEFKDAEVLVLDILRQVMEEKMTPKNVEMARIKVDDVRYCEYDEAMLETLIFSLPELQVD</sequence>
<comment type="similarity">
    <text evidence="4 5">Belongs to the peptidase T1A family.</text>
</comment>
<dbReference type="PANTHER" id="PTHR11599">
    <property type="entry name" value="PROTEASOME SUBUNIT ALPHA/BETA"/>
    <property type="match status" value="1"/>
</dbReference>
<dbReference type="PROSITE" id="PS00388">
    <property type="entry name" value="PROTEASOME_ALPHA_1"/>
    <property type="match status" value="1"/>
</dbReference>
<dbReference type="Pfam" id="PF00227">
    <property type="entry name" value="Proteasome"/>
    <property type="match status" value="1"/>
</dbReference>
<dbReference type="CDD" id="cd03753">
    <property type="entry name" value="proteasome_alpha_type_5"/>
    <property type="match status" value="1"/>
</dbReference>
<evidence type="ECO:0000256" key="4">
    <source>
        <dbReference type="PROSITE-ProRule" id="PRU00808"/>
    </source>
</evidence>
<keyword evidence="8" id="KW-1185">Reference proteome</keyword>
<dbReference type="OrthoDB" id="431557at2759"/>
<feature type="domain" description="Proteasome alpha-type subunits" evidence="6">
    <location>
        <begin position="31"/>
        <end position="53"/>
    </location>
</feature>
<dbReference type="InterPro" id="IPR023332">
    <property type="entry name" value="Proteasome_alpha-type"/>
</dbReference>
<dbReference type="InterPro" id="IPR050115">
    <property type="entry name" value="Proteasome_alpha"/>
</dbReference>
<dbReference type="InterPro" id="IPR029055">
    <property type="entry name" value="Ntn_hydrolases_N"/>
</dbReference>
<evidence type="ECO:0000256" key="2">
    <source>
        <dbReference type="ARBA" id="ARBA00022942"/>
    </source>
</evidence>
<evidence type="ECO:0000256" key="3">
    <source>
        <dbReference type="ARBA" id="ARBA00023242"/>
    </source>
</evidence>
<dbReference type="GO" id="GO:0005634">
    <property type="term" value="C:nucleus"/>
    <property type="evidence" value="ECO:0007669"/>
    <property type="project" value="UniProtKB-SubCell"/>
</dbReference>
<organism evidence="7 8">
    <name type="scientific">Theileria orientalis strain Shintoku</name>
    <dbReference type="NCBI Taxonomy" id="869250"/>
    <lineage>
        <taxon>Eukaryota</taxon>
        <taxon>Sar</taxon>
        <taxon>Alveolata</taxon>
        <taxon>Apicomplexa</taxon>
        <taxon>Aconoidasida</taxon>
        <taxon>Piroplasmida</taxon>
        <taxon>Theileriidae</taxon>
        <taxon>Theileria</taxon>
    </lineage>
</organism>
<dbReference type="Proteomes" id="UP000003786">
    <property type="component" value="Chromosome 1"/>
</dbReference>
<dbReference type="InterPro" id="IPR001353">
    <property type="entry name" value="Proteasome_sua/b"/>
</dbReference>